<comment type="caution">
    <text evidence="3">The sequence shown here is derived from an EMBL/GenBank/DDBJ whole genome shotgun (WGS) entry which is preliminary data.</text>
</comment>
<organism evidence="3 4">
    <name type="scientific">Homarus americanus</name>
    <name type="common">American lobster</name>
    <dbReference type="NCBI Taxonomy" id="6706"/>
    <lineage>
        <taxon>Eukaryota</taxon>
        <taxon>Metazoa</taxon>
        <taxon>Ecdysozoa</taxon>
        <taxon>Arthropoda</taxon>
        <taxon>Crustacea</taxon>
        <taxon>Multicrustacea</taxon>
        <taxon>Malacostraca</taxon>
        <taxon>Eumalacostraca</taxon>
        <taxon>Eucarida</taxon>
        <taxon>Decapoda</taxon>
        <taxon>Pleocyemata</taxon>
        <taxon>Astacidea</taxon>
        <taxon>Nephropoidea</taxon>
        <taxon>Nephropidae</taxon>
        <taxon>Homarus</taxon>
    </lineage>
</organism>
<feature type="compositionally biased region" description="Low complexity" evidence="1">
    <location>
        <begin position="366"/>
        <end position="377"/>
    </location>
</feature>
<dbReference type="PANTHER" id="PTHR31389:SF4">
    <property type="entry name" value="LD39211P"/>
    <property type="match status" value="1"/>
</dbReference>
<dbReference type="Pfam" id="PF07801">
    <property type="entry name" value="DUF1647"/>
    <property type="match status" value="1"/>
</dbReference>
<dbReference type="OrthoDB" id="6414280at2759"/>
<feature type="chain" id="PRO_5035226514" description="Nucleotide-diphospho-sugar transferase domain-containing protein" evidence="2">
    <location>
        <begin position="23"/>
        <end position="432"/>
    </location>
</feature>
<protein>
    <recommendedName>
        <fullName evidence="5">Nucleotide-diphospho-sugar transferase domain-containing protein</fullName>
    </recommendedName>
</protein>
<feature type="region of interest" description="Disordered" evidence="1">
    <location>
        <begin position="323"/>
        <end position="389"/>
    </location>
</feature>
<proteinExistence type="predicted"/>
<evidence type="ECO:0008006" key="5">
    <source>
        <dbReference type="Google" id="ProtNLM"/>
    </source>
</evidence>
<gene>
    <name evidence="3" type="ORF">Hamer_G004995</name>
</gene>
<feature type="signal peptide" evidence="2">
    <location>
        <begin position="1"/>
        <end position="22"/>
    </location>
</feature>
<reference evidence="3" key="1">
    <citation type="journal article" date="2021" name="Sci. Adv.">
        <title>The American lobster genome reveals insights on longevity, neural, and immune adaptations.</title>
        <authorList>
            <person name="Polinski J.M."/>
            <person name="Zimin A.V."/>
            <person name="Clark K.F."/>
            <person name="Kohn A.B."/>
            <person name="Sadowski N."/>
            <person name="Timp W."/>
            <person name="Ptitsyn A."/>
            <person name="Khanna P."/>
            <person name="Romanova D.Y."/>
            <person name="Williams P."/>
            <person name="Greenwood S.J."/>
            <person name="Moroz L.L."/>
            <person name="Walt D.R."/>
            <person name="Bodnar A.G."/>
        </authorList>
    </citation>
    <scope>NUCLEOTIDE SEQUENCE</scope>
    <source>
        <strain evidence="3">GMGI-L3</strain>
    </source>
</reference>
<dbReference type="AlphaFoldDB" id="A0A8J5JV36"/>
<evidence type="ECO:0000256" key="2">
    <source>
        <dbReference type="SAM" id="SignalP"/>
    </source>
</evidence>
<evidence type="ECO:0000313" key="4">
    <source>
        <dbReference type="Proteomes" id="UP000747542"/>
    </source>
</evidence>
<dbReference type="Proteomes" id="UP000747542">
    <property type="component" value="Unassembled WGS sequence"/>
</dbReference>
<keyword evidence="2" id="KW-0732">Signal</keyword>
<dbReference type="InterPro" id="IPR012444">
    <property type="entry name" value="DUF1647"/>
</dbReference>
<sequence>MRVLRSVLGGCVCVVACVVVLTTITSTPPTGPAIHSIVSHNLKEELEGKMTCDEEHLEKLGFVENPQLYPKHLWDNLSTPVVASAVSSGQVWQVEGLLGLAQQVLSNLTVVVYNLDLSLVELQQLEEACNTSCVVVTFDFNTYPSHVRDLRLKAYRPIIIQELLVRSGAVMWLDASVRLADETQDTDKAVDWSEMALKSGGVLTWPLPNPAPLPSAALTHPNMFTFFHTKKHNYDFQQMGDAGTMVVYNTLGVHQYLMKPWVSCALTHNCISPIGAQDTGCRYDKKPLFRYSGCHHYDASAFNVALGVMFSYDTRPYLAASSPFGRVSRKPQQEVDDLPGEEGTNTSIRDNSTRKYSGRKTVKVISLDSSHSGGSSLRHNHQNIIPSSGSRGFIQVDEKVGRITNGKNKSRDTTSVLHITHTGSAVDNEVEH</sequence>
<evidence type="ECO:0000313" key="3">
    <source>
        <dbReference type="EMBL" id="KAG7164610.1"/>
    </source>
</evidence>
<evidence type="ECO:0000256" key="1">
    <source>
        <dbReference type="SAM" id="MobiDB-lite"/>
    </source>
</evidence>
<accession>A0A8J5JV36</accession>
<dbReference type="EMBL" id="JAHLQT010024959">
    <property type="protein sequence ID" value="KAG7164610.1"/>
    <property type="molecule type" value="Genomic_DNA"/>
</dbReference>
<name>A0A8J5JV36_HOMAM</name>
<keyword evidence="4" id="KW-1185">Reference proteome</keyword>
<dbReference type="PANTHER" id="PTHR31389">
    <property type="entry name" value="LD39211P"/>
    <property type="match status" value="1"/>
</dbReference>